<keyword evidence="3" id="KW-0479">Metal-binding</keyword>
<dbReference type="InterPro" id="IPR050331">
    <property type="entry name" value="Zinc_finger"/>
</dbReference>
<proteinExistence type="inferred from homology"/>
<feature type="region of interest" description="Disordered" evidence="12">
    <location>
        <begin position="190"/>
        <end position="222"/>
    </location>
</feature>
<dbReference type="PROSITE" id="PS50157">
    <property type="entry name" value="ZINC_FINGER_C2H2_2"/>
    <property type="match status" value="6"/>
</dbReference>
<dbReference type="Pfam" id="PF13465">
    <property type="entry name" value="zf-H2C2_2"/>
    <property type="match status" value="1"/>
</dbReference>
<evidence type="ECO:0000256" key="1">
    <source>
        <dbReference type="ARBA" id="ARBA00004123"/>
    </source>
</evidence>
<dbReference type="Pfam" id="PF21549">
    <property type="entry name" value="PRDM2_PR"/>
    <property type="match status" value="1"/>
</dbReference>
<dbReference type="OrthoDB" id="3437960at2759"/>
<feature type="domain" description="C2H2-type" evidence="13">
    <location>
        <begin position="240"/>
        <end position="267"/>
    </location>
</feature>
<evidence type="ECO:0000256" key="11">
    <source>
        <dbReference type="PROSITE-ProRule" id="PRU00042"/>
    </source>
</evidence>
<evidence type="ECO:0000256" key="2">
    <source>
        <dbReference type="ARBA" id="ARBA00006991"/>
    </source>
</evidence>
<dbReference type="Pfam" id="PF00096">
    <property type="entry name" value="zf-C2H2"/>
    <property type="match status" value="3"/>
</dbReference>
<dbReference type="FunFam" id="3.30.160.60:FF:000193">
    <property type="entry name" value="Zinc finger protein 300"/>
    <property type="match status" value="1"/>
</dbReference>
<dbReference type="FunFam" id="3.30.160.60:FF:000145">
    <property type="entry name" value="Zinc finger protein 574"/>
    <property type="match status" value="1"/>
</dbReference>
<dbReference type="Gene3D" id="2.170.270.10">
    <property type="entry name" value="SET domain"/>
    <property type="match status" value="1"/>
</dbReference>
<evidence type="ECO:0000256" key="6">
    <source>
        <dbReference type="ARBA" id="ARBA00022833"/>
    </source>
</evidence>
<reference evidence="14 15" key="1">
    <citation type="journal article" date="2019" name="Sci. Rep.">
        <title>Orb-weaving spider Araneus ventricosus genome elucidates the spidroin gene catalogue.</title>
        <authorList>
            <person name="Kono N."/>
            <person name="Nakamura H."/>
            <person name="Ohtoshi R."/>
            <person name="Moran D.A.P."/>
            <person name="Shinohara A."/>
            <person name="Yoshida Y."/>
            <person name="Fujiwara M."/>
            <person name="Mori M."/>
            <person name="Tomita M."/>
            <person name="Arakawa K."/>
        </authorList>
    </citation>
    <scope>NUCLEOTIDE SEQUENCE [LARGE SCALE GENOMIC DNA]</scope>
</reference>
<dbReference type="FunFam" id="3.30.160.60:FF:000450">
    <property type="entry name" value="PR domain zinc finger protein 14"/>
    <property type="match status" value="1"/>
</dbReference>
<dbReference type="AlphaFoldDB" id="A0A4Y2A0I9"/>
<keyword evidence="8" id="KW-0238">DNA-binding</keyword>
<dbReference type="InterPro" id="IPR036236">
    <property type="entry name" value="Znf_C2H2_sf"/>
</dbReference>
<evidence type="ECO:0000256" key="12">
    <source>
        <dbReference type="SAM" id="MobiDB-lite"/>
    </source>
</evidence>
<keyword evidence="15" id="KW-1185">Reference proteome</keyword>
<organism evidence="14 15">
    <name type="scientific">Araneus ventricosus</name>
    <name type="common">Orbweaver spider</name>
    <name type="synonym">Epeira ventricosa</name>
    <dbReference type="NCBI Taxonomy" id="182803"/>
    <lineage>
        <taxon>Eukaryota</taxon>
        <taxon>Metazoa</taxon>
        <taxon>Ecdysozoa</taxon>
        <taxon>Arthropoda</taxon>
        <taxon>Chelicerata</taxon>
        <taxon>Arachnida</taxon>
        <taxon>Araneae</taxon>
        <taxon>Araneomorphae</taxon>
        <taxon>Entelegynae</taxon>
        <taxon>Araneoidea</taxon>
        <taxon>Araneidae</taxon>
        <taxon>Araneus</taxon>
    </lineage>
</organism>
<feature type="domain" description="C2H2-type" evidence="13">
    <location>
        <begin position="352"/>
        <end position="379"/>
    </location>
</feature>
<dbReference type="InterPro" id="IPR013087">
    <property type="entry name" value="Znf_C2H2_type"/>
</dbReference>
<accession>A0A4Y2A0I9</accession>
<evidence type="ECO:0000256" key="4">
    <source>
        <dbReference type="ARBA" id="ARBA00022737"/>
    </source>
</evidence>
<feature type="domain" description="C2H2-type" evidence="13">
    <location>
        <begin position="380"/>
        <end position="407"/>
    </location>
</feature>
<keyword evidence="7" id="KW-0805">Transcription regulation</keyword>
<comment type="similarity">
    <text evidence="2">Belongs to the krueppel C2H2-type zinc-finger protein family.</text>
</comment>
<dbReference type="InterPro" id="IPR046341">
    <property type="entry name" value="SET_dom_sf"/>
</dbReference>
<comment type="subcellular location">
    <subcellularLocation>
        <location evidence="1">Nucleus</location>
    </subcellularLocation>
</comment>
<dbReference type="SUPFAM" id="SSF57667">
    <property type="entry name" value="beta-beta-alpha zinc fingers"/>
    <property type="match status" value="4"/>
</dbReference>
<dbReference type="GO" id="GO:0008270">
    <property type="term" value="F:zinc ion binding"/>
    <property type="evidence" value="ECO:0007669"/>
    <property type="project" value="UniProtKB-KW"/>
</dbReference>
<evidence type="ECO:0000256" key="9">
    <source>
        <dbReference type="ARBA" id="ARBA00023163"/>
    </source>
</evidence>
<dbReference type="FunFam" id="3.30.160.60:FF:000671">
    <property type="entry name" value="Zinc finger protein 26"/>
    <property type="match status" value="1"/>
</dbReference>
<keyword evidence="9" id="KW-0804">Transcription</keyword>
<keyword evidence="6" id="KW-0862">Zinc</keyword>
<evidence type="ECO:0000256" key="7">
    <source>
        <dbReference type="ARBA" id="ARBA00023015"/>
    </source>
</evidence>
<dbReference type="Proteomes" id="UP000499080">
    <property type="component" value="Unassembled WGS sequence"/>
</dbReference>
<dbReference type="PANTHER" id="PTHR16515:SF55">
    <property type="entry name" value="C2H2-TYPE DOMAIN-CONTAINING PROTEIN"/>
    <property type="match status" value="1"/>
</dbReference>
<evidence type="ECO:0000256" key="8">
    <source>
        <dbReference type="ARBA" id="ARBA00023125"/>
    </source>
</evidence>
<evidence type="ECO:0000313" key="15">
    <source>
        <dbReference type="Proteomes" id="UP000499080"/>
    </source>
</evidence>
<dbReference type="Gene3D" id="3.30.160.60">
    <property type="entry name" value="Classic Zinc Finger"/>
    <property type="match status" value="6"/>
</dbReference>
<dbReference type="PROSITE" id="PS00028">
    <property type="entry name" value="ZINC_FINGER_C2H2_1"/>
    <property type="match status" value="6"/>
</dbReference>
<feature type="compositionally biased region" description="Basic and acidic residues" evidence="12">
    <location>
        <begin position="464"/>
        <end position="476"/>
    </location>
</feature>
<evidence type="ECO:0000313" key="14">
    <source>
        <dbReference type="EMBL" id="GBL73180.1"/>
    </source>
</evidence>
<feature type="domain" description="C2H2-type" evidence="13">
    <location>
        <begin position="296"/>
        <end position="323"/>
    </location>
</feature>
<feature type="domain" description="C2H2-type" evidence="13">
    <location>
        <begin position="324"/>
        <end position="351"/>
    </location>
</feature>
<dbReference type="InterPro" id="IPR001214">
    <property type="entry name" value="SET_dom"/>
</dbReference>
<dbReference type="FunFam" id="3.30.160.60:FF:000202">
    <property type="entry name" value="Zinc finger protein 574"/>
    <property type="match status" value="1"/>
</dbReference>
<keyword evidence="4" id="KW-0677">Repeat</keyword>
<dbReference type="GO" id="GO:0010468">
    <property type="term" value="P:regulation of gene expression"/>
    <property type="evidence" value="ECO:0007669"/>
    <property type="project" value="TreeGrafter"/>
</dbReference>
<feature type="region of interest" description="Disordered" evidence="12">
    <location>
        <begin position="443"/>
        <end position="496"/>
    </location>
</feature>
<keyword evidence="10" id="KW-0539">Nucleus</keyword>
<dbReference type="GO" id="GO:0003677">
    <property type="term" value="F:DNA binding"/>
    <property type="evidence" value="ECO:0007669"/>
    <property type="project" value="UniProtKB-KW"/>
</dbReference>
<dbReference type="GO" id="GO:0005634">
    <property type="term" value="C:nucleus"/>
    <property type="evidence" value="ECO:0007669"/>
    <property type="project" value="UniProtKB-SubCell"/>
</dbReference>
<dbReference type="PANTHER" id="PTHR16515">
    <property type="entry name" value="PR DOMAIN ZINC FINGER PROTEIN"/>
    <property type="match status" value="1"/>
</dbReference>
<dbReference type="CDD" id="cd10534">
    <property type="entry name" value="PR-SET_PRDM-like"/>
    <property type="match status" value="1"/>
</dbReference>
<dbReference type="FunFam" id="3.30.160.60:FF:001532">
    <property type="entry name" value="Zinc finger protein 483"/>
    <property type="match status" value="1"/>
</dbReference>
<feature type="domain" description="C2H2-type" evidence="13">
    <location>
        <begin position="268"/>
        <end position="295"/>
    </location>
</feature>
<dbReference type="GO" id="GO:0008276">
    <property type="term" value="F:protein methyltransferase activity"/>
    <property type="evidence" value="ECO:0007669"/>
    <property type="project" value="UniProtKB-ARBA"/>
</dbReference>
<dbReference type="EMBL" id="BGPR01000003">
    <property type="protein sequence ID" value="GBL73180.1"/>
    <property type="molecule type" value="Genomic_DNA"/>
</dbReference>
<evidence type="ECO:0000256" key="10">
    <source>
        <dbReference type="ARBA" id="ARBA00023242"/>
    </source>
</evidence>
<evidence type="ECO:0000256" key="3">
    <source>
        <dbReference type="ARBA" id="ARBA00022723"/>
    </source>
</evidence>
<evidence type="ECO:0000256" key="5">
    <source>
        <dbReference type="ARBA" id="ARBA00022771"/>
    </source>
</evidence>
<keyword evidence="5 11" id="KW-0863">Zinc-finger</keyword>
<sequence length="534" mass="59957">METCVLIPAEMSLVLTTSPSAKKPYTGASVYANQRIPRGSRFLPFQGTVRLDKLEIYSNLDDNDVRHRFGCYDEIQKIDCRRVRHCNWIRFLKSSPSLSNEVNLLGSLVKGEPVFEAIRTIPSNTELVVYLENSGETDESSLRSQMSLMACRTLTAAHYRHAMGLILEDTPLDLSRSLLSSRVPVMTLDVSPPTRTLMTPPSEPEERRSVSSDGLSPSDESLNCEIRPTVVKKGRERTLLPCEVCGKAFDRPSLLRRHMRTHTGEKPHVCDVCGKGFSTSSSLNTHRRIHSGEKPHQCHVCGKRFTASSNLYYHRMTHSKEKPHKCNLCSKSFPTPGDLKSHMYVHNGSWPYKCHICNRGFSKQTNLRNHLFLHTGDKPHSCKHCHKRFALACNLRAHLKTHEGEHHEKCTQCGKVFPTSAKKLTHGYCQPCYQSSNGIALTKKFPSPTHDSERDDVSSPSKESSSDHHSTIKREITPTTELSNGNSPPPPPPMLLGMLDEVMLRYREAGGLLPPSLSALRFLEGSMPVLSQRN</sequence>
<gene>
    <name evidence="14" type="primary">ZNF45_9</name>
    <name evidence="14" type="ORF">AVEN_159251_1</name>
</gene>
<dbReference type="GO" id="GO:0008170">
    <property type="term" value="F:N-methyltransferase activity"/>
    <property type="evidence" value="ECO:0007669"/>
    <property type="project" value="UniProtKB-ARBA"/>
</dbReference>
<protein>
    <submittedName>
        <fullName evidence="14">Zinc finger protein 45</fullName>
    </submittedName>
</protein>
<comment type="caution">
    <text evidence="14">The sequence shown here is derived from an EMBL/GenBank/DDBJ whole genome shotgun (WGS) entry which is preliminary data.</text>
</comment>
<dbReference type="GO" id="GO:0008757">
    <property type="term" value="F:S-adenosylmethionine-dependent methyltransferase activity"/>
    <property type="evidence" value="ECO:0007669"/>
    <property type="project" value="UniProtKB-ARBA"/>
</dbReference>
<evidence type="ECO:0000259" key="13">
    <source>
        <dbReference type="PROSITE" id="PS50157"/>
    </source>
</evidence>
<dbReference type="SMART" id="SM00355">
    <property type="entry name" value="ZnF_C2H2"/>
    <property type="match status" value="6"/>
</dbReference>
<name>A0A4Y2A0I9_ARAVE</name>